<dbReference type="Proteomes" id="UP000237246">
    <property type="component" value="Unassembled WGS sequence"/>
</dbReference>
<organism evidence="3 4">
    <name type="scientific">Bambusicola thoracicus</name>
    <name type="common">Chinese bamboo-partridge</name>
    <name type="synonym">Perdix thoracica</name>
    <dbReference type="NCBI Taxonomy" id="9083"/>
    <lineage>
        <taxon>Eukaryota</taxon>
        <taxon>Metazoa</taxon>
        <taxon>Chordata</taxon>
        <taxon>Craniata</taxon>
        <taxon>Vertebrata</taxon>
        <taxon>Euteleostomi</taxon>
        <taxon>Archelosauria</taxon>
        <taxon>Archosauria</taxon>
        <taxon>Dinosauria</taxon>
        <taxon>Saurischia</taxon>
        <taxon>Theropoda</taxon>
        <taxon>Coelurosauria</taxon>
        <taxon>Aves</taxon>
        <taxon>Neognathae</taxon>
        <taxon>Galloanserae</taxon>
        <taxon>Galliformes</taxon>
        <taxon>Phasianidae</taxon>
        <taxon>Perdicinae</taxon>
        <taxon>Bambusicola</taxon>
    </lineage>
</organism>
<evidence type="ECO:0000259" key="2">
    <source>
        <dbReference type="PROSITE" id="PS50835"/>
    </source>
</evidence>
<evidence type="ECO:0000256" key="1">
    <source>
        <dbReference type="SAM" id="MobiDB-lite"/>
    </source>
</evidence>
<reference evidence="3 4" key="1">
    <citation type="submission" date="2018-01" db="EMBL/GenBank/DDBJ databases">
        <title>Comparison of the Chinese Bamboo Partridge and Red Junglefowl genome sequences highlights the importance of demography in genome evolution.</title>
        <authorList>
            <person name="Tiley G.P."/>
            <person name="Kimball R.T."/>
            <person name="Braun E.L."/>
            <person name="Burleigh J.G."/>
        </authorList>
    </citation>
    <scope>NUCLEOTIDE SEQUENCE [LARGE SCALE GENOMIC DNA]</scope>
    <source>
        <strain evidence="3">RTK389</strain>
        <tissue evidence="3">Blood</tissue>
    </source>
</reference>
<feature type="non-terminal residue" evidence="3">
    <location>
        <position position="207"/>
    </location>
</feature>
<proteinExistence type="predicted"/>
<dbReference type="InterPro" id="IPR007110">
    <property type="entry name" value="Ig-like_dom"/>
</dbReference>
<dbReference type="PANTHER" id="PTHR47243:SF1">
    <property type="entry name" value="SIALOADHESIN"/>
    <property type="match status" value="1"/>
</dbReference>
<dbReference type="Gene3D" id="2.60.40.10">
    <property type="entry name" value="Immunoglobulins"/>
    <property type="match status" value="2"/>
</dbReference>
<dbReference type="EMBL" id="PPHD01092267">
    <property type="protein sequence ID" value="POI19899.1"/>
    <property type="molecule type" value="Genomic_DNA"/>
</dbReference>
<dbReference type="GO" id="GO:0005769">
    <property type="term" value="C:early endosome"/>
    <property type="evidence" value="ECO:0007669"/>
    <property type="project" value="TreeGrafter"/>
</dbReference>
<feature type="compositionally biased region" description="Pro residues" evidence="1">
    <location>
        <begin position="10"/>
        <end position="21"/>
    </location>
</feature>
<dbReference type="GO" id="GO:0005770">
    <property type="term" value="C:late endosome"/>
    <property type="evidence" value="ECO:0007669"/>
    <property type="project" value="TreeGrafter"/>
</dbReference>
<dbReference type="InterPro" id="IPR013783">
    <property type="entry name" value="Ig-like_fold"/>
</dbReference>
<evidence type="ECO:0000313" key="4">
    <source>
        <dbReference type="Proteomes" id="UP000237246"/>
    </source>
</evidence>
<dbReference type="PANTHER" id="PTHR47243">
    <property type="entry name" value="SIALOADHESIN"/>
    <property type="match status" value="1"/>
</dbReference>
<feature type="domain" description="Ig-like" evidence="2">
    <location>
        <begin position="113"/>
        <end position="205"/>
    </location>
</feature>
<dbReference type="GO" id="GO:0075512">
    <property type="term" value="P:clathrin-dependent endocytosis of virus by host cell"/>
    <property type="evidence" value="ECO:0007669"/>
    <property type="project" value="TreeGrafter"/>
</dbReference>
<accession>A0A2P4S718</accession>
<dbReference type="SMART" id="SM00409">
    <property type="entry name" value="IG"/>
    <property type="match status" value="2"/>
</dbReference>
<dbReference type="SUPFAM" id="SSF48726">
    <property type="entry name" value="Immunoglobulin"/>
    <property type="match status" value="2"/>
</dbReference>
<gene>
    <name evidence="3" type="ORF">CIB84_016355</name>
</gene>
<sequence length="207" mass="21479">MHGAMQDGAAPPPLLSAPRPPAATEVSISPAAEVREGTATTLSCVVPGQEGRELNYTWYRNGAWLRHSPAHRMLLPHAAASDAGFYSCVASDAWGSAASPARSLSVTYPPRRPVLTLLQEPHGGGMAVLRCAVDSHPPAALALYHGAVLVATSGSPAAPGGRVGVSAARNALRVELREVWPQDGGTYRCTAANALGNASATRPFDTR</sequence>
<dbReference type="InterPro" id="IPR003599">
    <property type="entry name" value="Ig_sub"/>
</dbReference>
<dbReference type="OrthoDB" id="9442762at2759"/>
<name>A0A2P4S718_BAMTH</name>
<dbReference type="InterPro" id="IPR036179">
    <property type="entry name" value="Ig-like_dom_sf"/>
</dbReference>
<feature type="region of interest" description="Disordered" evidence="1">
    <location>
        <begin position="1"/>
        <end position="26"/>
    </location>
</feature>
<comment type="caution">
    <text evidence="3">The sequence shown here is derived from an EMBL/GenBank/DDBJ whole genome shotgun (WGS) entry which is preliminary data.</text>
</comment>
<protein>
    <recommendedName>
        <fullName evidence="2">Ig-like domain-containing protein</fullName>
    </recommendedName>
</protein>
<evidence type="ECO:0000313" key="3">
    <source>
        <dbReference type="EMBL" id="POI19899.1"/>
    </source>
</evidence>
<dbReference type="SMART" id="SM00408">
    <property type="entry name" value="IGc2"/>
    <property type="match status" value="2"/>
</dbReference>
<keyword evidence="4" id="KW-1185">Reference proteome</keyword>
<dbReference type="PROSITE" id="PS50835">
    <property type="entry name" value="IG_LIKE"/>
    <property type="match status" value="2"/>
</dbReference>
<dbReference type="GO" id="GO:0005886">
    <property type="term" value="C:plasma membrane"/>
    <property type="evidence" value="ECO:0007669"/>
    <property type="project" value="TreeGrafter"/>
</dbReference>
<dbReference type="InterPro" id="IPR003598">
    <property type="entry name" value="Ig_sub2"/>
</dbReference>
<feature type="domain" description="Ig-like" evidence="2">
    <location>
        <begin position="21"/>
        <end position="107"/>
    </location>
</feature>
<dbReference type="Pfam" id="PF13895">
    <property type="entry name" value="Ig_2"/>
    <property type="match status" value="1"/>
</dbReference>
<dbReference type="GO" id="GO:0046790">
    <property type="term" value="F:virion binding"/>
    <property type="evidence" value="ECO:0007669"/>
    <property type="project" value="TreeGrafter"/>
</dbReference>
<dbReference type="AlphaFoldDB" id="A0A2P4S718"/>